<accession>A0A0W8G6Y3</accession>
<dbReference type="InterPro" id="IPR007407">
    <property type="entry name" value="DUF459"/>
</dbReference>
<evidence type="ECO:0000313" key="2">
    <source>
        <dbReference type="EMBL" id="KUG28917.1"/>
    </source>
</evidence>
<evidence type="ECO:0000256" key="1">
    <source>
        <dbReference type="SAM" id="MobiDB-lite"/>
    </source>
</evidence>
<feature type="region of interest" description="Disordered" evidence="1">
    <location>
        <begin position="150"/>
        <end position="184"/>
    </location>
</feature>
<proteinExistence type="predicted"/>
<dbReference type="PANTHER" id="PTHR30383">
    <property type="entry name" value="THIOESTERASE 1/PROTEASE 1/LYSOPHOSPHOLIPASE L1"/>
    <property type="match status" value="1"/>
</dbReference>
<dbReference type="InterPro" id="IPR036514">
    <property type="entry name" value="SGNH_hydro_sf"/>
</dbReference>
<name>A0A0W8G6Y3_9ZZZZ</name>
<dbReference type="AlphaFoldDB" id="A0A0W8G6Y3"/>
<sequence length="387" mass="40237">MRALPRPSRITILAVCLAVAAAVILAIGCMRGLDAPARHPDQPEGALAPVAPARQAGQAGQAAVPESASRIPAGDPGAASVPAAGTDRPPVLDPSPFSHMVEPLAARLFFLSAGALPEQSRAEPEPAMDTASLPAAEAAPAVLAALPEKTAPPQAMPKPGDAAPPKAEHAAPGLEPTAAASAKAPGRTVLVVGDSFAVGIGMTMAESLRGAKEIRLEQKGKTSSGLDNVKFHNWEKTLEGLLASTRPDALVVMIGGNDAQNGPGTETWAASYRRKSEDFLGIAAKRNVPVYWVSLPPMRDDGLNTRVKTTNAAMRAACESSPNCRFIDAWDLFSDDKGSFAAEKTLGGKNVKLRGKDGVHFTMAGYRLLSDRILDGFAPGLQTSQKN</sequence>
<dbReference type="Pfam" id="PF04311">
    <property type="entry name" value="DUF459"/>
    <property type="match status" value="1"/>
</dbReference>
<dbReference type="InterPro" id="IPR051532">
    <property type="entry name" value="Ester_Hydrolysis_Enzymes"/>
</dbReference>
<comment type="caution">
    <text evidence="2">The sequence shown here is derived from an EMBL/GenBank/DDBJ whole genome shotgun (WGS) entry which is preliminary data.</text>
</comment>
<dbReference type="EMBL" id="LNQE01000155">
    <property type="protein sequence ID" value="KUG28917.1"/>
    <property type="molecule type" value="Genomic_DNA"/>
</dbReference>
<dbReference type="PANTHER" id="PTHR30383:SF5">
    <property type="entry name" value="SGNH HYDROLASE-TYPE ESTERASE DOMAIN-CONTAINING PROTEIN"/>
    <property type="match status" value="1"/>
</dbReference>
<dbReference type="SUPFAM" id="SSF52266">
    <property type="entry name" value="SGNH hydrolase"/>
    <property type="match status" value="1"/>
</dbReference>
<gene>
    <name evidence="2" type="ORF">ASZ90_001205</name>
</gene>
<protein>
    <submittedName>
        <fullName evidence="2">Uncharacterized protein</fullName>
    </submittedName>
</protein>
<reference evidence="2" key="1">
    <citation type="journal article" date="2015" name="Proc. Natl. Acad. Sci. U.S.A.">
        <title>Networks of energetic and metabolic interactions define dynamics in microbial communities.</title>
        <authorList>
            <person name="Embree M."/>
            <person name="Liu J.K."/>
            <person name="Al-Bassam M.M."/>
            <person name="Zengler K."/>
        </authorList>
    </citation>
    <scope>NUCLEOTIDE SEQUENCE</scope>
</reference>
<dbReference type="GO" id="GO:0004622">
    <property type="term" value="F:phosphatidylcholine lysophospholipase activity"/>
    <property type="evidence" value="ECO:0007669"/>
    <property type="project" value="TreeGrafter"/>
</dbReference>
<feature type="region of interest" description="Disordered" evidence="1">
    <location>
        <begin position="53"/>
        <end position="96"/>
    </location>
</feature>
<feature type="compositionally biased region" description="Low complexity" evidence="1">
    <location>
        <begin position="53"/>
        <end position="65"/>
    </location>
</feature>
<organism evidence="2">
    <name type="scientific">hydrocarbon metagenome</name>
    <dbReference type="NCBI Taxonomy" id="938273"/>
    <lineage>
        <taxon>unclassified sequences</taxon>
        <taxon>metagenomes</taxon>
        <taxon>ecological metagenomes</taxon>
    </lineage>
</organism>
<dbReference type="Gene3D" id="3.40.50.1110">
    <property type="entry name" value="SGNH hydrolase"/>
    <property type="match status" value="1"/>
</dbReference>
<dbReference type="PROSITE" id="PS51257">
    <property type="entry name" value="PROKAR_LIPOPROTEIN"/>
    <property type="match status" value="1"/>
</dbReference>